<evidence type="ECO:0000313" key="2">
    <source>
        <dbReference type="EMBL" id="KAL5102707.1"/>
    </source>
</evidence>
<evidence type="ECO:0000313" key="3">
    <source>
        <dbReference type="Proteomes" id="UP001651158"/>
    </source>
</evidence>
<evidence type="ECO:0000256" key="1">
    <source>
        <dbReference type="SAM" id="MobiDB-lite"/>
    </source>
</evidence>
<keyword evidence="3" id="KW-1185">Reference proteome</keyword>
<organism evidence="2 3">
    <name type="scientific">Taenia crassiceps</name>
    <dbReference type="NCBI Taxonomy" id="6207"/>
    <lineage>
        <taxon>Eukaryota</taxon>
        <taxon>Metazoa</taxon>
        <taxon>Spiralia</taxon>
        <taxon>Lophotrochozoa</taxon>
        <taxon>Platyhelminthes</taxon>
        <taxon>Cestoda</taxon>
        <taxon>Eucestoda</taxon>
        <taxon>Cyclophyllidea</taxon>
        <taxon>Taeniidae</taxon>
        <taxon>Taenia</taxon>
    </lineage>
</organism>
<reference evidence="2 3" key="1">
    <citation type="journal article" date="2022" name="Front. Cell. Infect. Microbiol.">
        <title>The Genomes of Two Strains of Taenia crassiceps the Animal Model for the Study of Human Cysticercosis.</title>
        <authorList>
            <person name="Bobes R.J."/>
            <person name="Estrada K."/>
            <person name="Rios-Valencia D.G."/>
            <person name="Calderon-Gallegos A."/>
            <person name="de la Torre P."/>
            <person name="Carrero J.C."/>
            <person name="Sanchez-Flores A."/>
            <person name="Laclette J.P."/>
        </authorList>
    </citation>
    <scope>NUCLEOTIDE SEQUENCE [LARGE SCALE GENOMIC DNA]</scope>
    <source>
        <strain evidence="2">WFUcys</strain>
    </source>
</reference>
<proteinExistence type="predicted"/>
<name>A0ABR4PZ88_9CEST</name>
<protein>
    <submittedName>
        <fullName evidence="2">Uncharacterized protein</fullName>
    </submittedName>
</protein>
<feature type="region of interest" description="Disordered" evidence="1">
    <location>
        <begin position="81"/>
        <end position="108"/>
    </location>
</feature>
<dbReference type="Proteomes" id="UP001651158">
    <property type="component" value="Unassembled WGS sequence"/>
</dbReference>
<dbReference type="EMBL" id="JAKROA010000028">
    <property type="protein sequence ID" value="KAL5102707.1"/>
    <property type="molecule type" value="Genomic_DNA"/>
</dbReference>
<feature type="compositionally biased region" description="Pro residues" evidence="1">
    <location>
        <begin position="87"/>
        <end position="101"/>
    </location>
</feature>
<gene>
    <name evidence="2" type="ORF">TcWFU_005488</name>
</gene>
<comment type="caution">
    <text evidence="2">The sequence shown here is derived from an EMBL/GenBank/DDBJ whole genome shotgun (WGS) entry which is preliminary data.</text>
</comment>
<accession>A0ABR4PZ88</accession>
<sequence>MPTNGDVDVKLSPAGNLVGNLVPHEWHNDEVALCILLVRVHIRASYCACNKDRSKAAYIVGFRFHDGLFIGDSANGLLLRSLNPLSRPHPTPPHPTPPHPPSSSSSSAAAAAAALPVATALLHRLKQQHYCSQLLALCAPRLVTSLSSTLHAHTTTPHHTTLHYTTTTTQVGMVDVHWLPRHSNQMAGSSGGGQVVNVAEIQCAMAEVHINKA</sequence>